<dbReference type="Pfam" id="PF02239">
    <property type="entry name" value="Cytochrom_D1"/>
    <property type="match status" value="1"/>
</dbReference>
<comment type="caution">
    <text evidence="2">The sequence shown here is derived from an EMBL/GenBank/DDBJ whole genome shotgun (WGS) entry which is preliminary data.</text>
</comment>
<dbReference type="EMBL" id="QAOQ01000003">
    <property type="protein sequence ID" value="PTQ97855.1"/>
    <property type="molecule type" value="Genomic_DNA"/>
</dbReference>
<dbReference type="InterPro" id="IPR011048">
    <property type="entry name" value="Haem_d1_sf"/>
</dbReference>
<evidence type="ECO:0000313" key="2">
    <source>
        <dbReference type="EMBL" id="PTQ97855.1"/>
    </source>
</evidence>
<dbReference type="InterPro" id="IPR015943">
    <property type="entry name" value="WD40/YVTN_repeat-like_dom_sf"/>
</dbReference>
<dbReference type="AlphaFoldDB" id="A0A2T5JAG7"/>
<gene>
    <name evidence="2" type="ORF">C8P68_10314</name>
</gene>
<name>A0A2T5JAG7_9SPHI</name>
<dbReference type="SUPFAM" id="SSF51004">
    <property type="entry name" value="C-terminal (heme d1) domain of cytochrome cd1-nitrite reductase"/>
    <property type="match status" value="1"/>
</dbReference>
<proteinExistence type="predicted"/>
<reference evidence="2 3" key="1">
    <citation type="submission" date="2018-04" db="EMBL/GenBank/DDBJ databases">
        <title>Genomic Encyclopedia of Archaeal and Bacterial Type Strains, Phase II (KMG-II): from individual species to whole genera.</title>
        <authorList>
            <person name="Goeker M."/>
        </authorList>
    </citation>
    <scope>NUCLEOTIDE SEQUENCE [LARGE SCALE GENOMIC DNA]</scope>
    <source>
        <strain evidence="2 3">DSM 26809</strain>
    </source>
</reference>
<keyword evidence="3" id="KW-1185">Reference proteome</keyword>
<dbReference type="Proteomes" id="UP000244168">
    <property type="component" value="Unassembled WGS sequence"/>
</dbReference>
<dbReference type="OrthoDB" id="7187796at2"/>
<protein>
    <submittedName>
        <fullName evidence="2">DNA-binding beta-propeller fold protein YncE</fullName>
    </submittedName>
</protein>
<feature type="signal peptide" evidence="1">
    <location>
        <begin position="1"/>
        <end position="23"/>
    </location>
</feature>
<evidence type="ECO:0000313" key="3">
    <source>
        <dbReference type="Proteomes" id="UP000244168"/>
    </source>
</evidence>
<keyword evidence="1" id="KW-0732">Signal</keyword>
<dbReference type="GO" id="GO:0003677">
    <property type="term" value="F:DNA binding"/>
    <property type="evidence" value="ECO:0007669"/>
    <property type="project" value="UniProtKB-KW"/>
</dbReference>
<dbReference type="PANTHER" id="PTHR47197">
    <property type="entry name" value="PROTEIN NIRF"/>
    <property type="match status" value="1"/>
</dbReference>
<feature type="chain" id="PRO_5015704206" evidence="1">
    <location>
        <begin position="24"/>
        <end position="337"/>
    </location>
</feature>
<organism evidence="2 3">
    <name type="scientific">Mucilaginibacter yixingensis</name>
    <dbReference type="NCBI Taxonomy" id="1295612"/>
    <lineage>
        <taxon>Bacteria</taxon>
        <taxon>Pseudomonadati</taxon>
        <taxon>Bacteroidota</taxon>
        <taxon>Sphingobacteriia</taxon>
        <taxon>Sphingobacteriales</taxon>
        <taxon>Sphingobacteriaceae</taxon>
        <taxon>Mucilaginibacter</taxon>
    </lineage>
</organism>
<accession>A0A2T5JAG7</accession>
<evidence type="ECO:0000256" key="1">
    <source>
        <dbReference type="SAM" id="SignalP"/>
    </source>
</evidence>
<dbReference type="PANTHER" id="PTHR47197:SF3">
    <property type="entry name" value="DIHYDRO-HEME D1 DEHYDROGENASE"/>
    <property type="match status" value="1"/>
</dbReference>
<dbReference type="InterPro" id="IPR051200">
    <property type="entry name" value="Host-pathogen_enzymatic-act"/>
</dbReference>
<keyword evidence="2" id="KW-0238">DNA-binding</keyword>
<dbReference type="Gene3D" id="2.130.10.10">
    <property type="entry name" value="YVTN repeat-like/Quinoprotein amine dehydrogenase"/>
    <property type="match status" value="1"/>
</dbReference>
<sequence length="337" mass="35631">MKKIFCSFLSLAFCGAISSTAFAQGSQYTLVKTIPLQGDGGNDYAYVDQANHRLYASHGQAVNVVDLESGKEVGVIADMKGTHGIAIANDLNRGFISDGKGNAVIAFDIKTLKVIKTIPVSGEGPDAIIYDPASKKIFTFEGHSSSIAVVDPQSLTQVGSIAPGGAPEFAVADGKGLIYNNLEDKSRLAVIDTKTLKLVKTLPLDPCGGPTGLALDKANGRLFTVCRENKGMSVIDVATGKIVQTLPIGAGVDAVVYDAVNKLVIASNGDGTASVYKQNNADSYTLMQTLTTQPRAKTMALDADTHQIYFPVSDYQKGTKTQVAGTFKLLVYQLKNN</sequence>
<dbReference type="RefSeq" id="WP_107828058.1">
    <property type="nucleotide sequence ID" value="NZ_CP160205.1"/>
</dbReference>